<dbReference type="Gene3D" id="3.50.50.60">
    <property type="entry name" value="FAD/NAD(P)-binding domain"/>
    <property type="match status" value="2"/>
</dbReference>
<dbReference type="Pfam" id="PF13738">
    <property type="entry name" value="Pyr_redox_3"/>
    <property type="match status" value="1"/>
</dbReference>
<dbReference type="EMBL" id="CP013480">
    <property type="protein sequence ID" value="ALS58401.1"/>
    <property type="molecule type" value="Genomic_DNA"/>
</dbReference>
<protein>
    <submittedName>
        <fullName evidence="2">FAD-dependent oxidoreductase</fullName>
    </submittedName>
</protein>
<keyword evidence="1" id="KW-0560">Oxidoreductase</keyword>
<reference evidence="3" key="1">
    <citation type="submission" date="2015-12" db="EMBL/GenBank/DDBJ databases">
        <title>Complete genome sequence of Pandoraea norimbergensis DSM 11628.</title>
        <authorList>
            <person name="Ee R."/>
            <person name="Lim Y.-L."/>
            <person name="Yong D."/>
            <person name="Yin W.-F."/>
            <person name="Chan K.-G."/>
        </authorList>
    </citation>
    <scope>NUCLEOTIDE SEQUENCE [LARGE SCALE GENOMIC DNA]</scope>
    <source>
        <strain evidence="3">DSM 11628</strain>
    </source>
</reference>
<accession>A0ABM5WDV2</accession>
<evidence type="ECO:0000313" key="3">
    <source>
        <dbReference type="Proteomes" id="UP000060277"/>
    </source>
</evidence>
<dbReference type="RefSeq" id="WP_058375350.1">
    <property type="nucleotide sequence ID" value="NZ_CP013480.3"/>
</dbReference>
<evidence type="ECO:0000256" key="1">
    <source>
        <dbReference type="ARBA" id="ARBA00023002"/>
    </source>
</evidence>
<name>A0ABM5WDV2_9BURK</name>
<dbReference type="SUPFAM" id="SSF51905">
    <property type="entry name" value="FAD/NAD(P)-binding domain"/>
    <property type="match status" value="2"/>
</dbReference>
<organism evidence="2 3">
    <name type="scientific">Pandoraea norimbergensis</name>
    <dbReference type="NCBI Taxonomy" id="93219"/>
    <lineage>
        <taxon>Bacteria</taxon>
        <taxon>Pseudomonadati</taxon>
        <taxon>Pseudomonadota</taxon>
        <taxon>Betaproteobacteria</taxon>
        <taxon>Burkholderiales</taxon>
        <taxon>Burkholderiaceae</taxon>
        <taxon>Pandoraea</taxon>
    </lineage>
</organism>
<dbReference type="InterPro" id="IPR050982">
    <property type="entry name" value="Auxin_biosynth/cation_transpt"/>
</dbReference>
<sequence>MTVQTTSIDTLVVGAGQAGVAMSEHLSKHGVPHLVLERSRIAERWRTGRWDSLVANGPAWHDRFPNLTFAEIDPDSFASKEQVADYFVEYARKIEAPIRTGVEVTKVVRNQGRPGFTVETSDGTLEALRVVVATGAFQRPVIPAIAPADARLTQIHSADYRNPGQLPPGNVLVVGAGSSGVQIADELQRAGRQVYLSVGAHDRPPRGYRGRDFCWWLGVLGEWDAEIMRPGREHVTIAVSGAHGGHTVDFRRLAHQGVMLTGLTQSFEAGVVRFQDDLAQNIARGDENYLSLLDAADAYAARNGLDLPEEPEARVIPPDPACLTNPLRDLDLAQANVTSIVWATGYAVDFRWLQVDAFGENGKPKHQRGVSQEPGVYFLGLPWLSRRGSSFIWGVWHDARHIADHIATQRKYLAYYDSPTI</sequence>
<dbReference type="Proteomes" id="UP000060277">
    <property type="component" value="Chromosome"/>
</dbReference>
<dbReference type="PRINTS" id="PR00368">
    <property type="entry name" value="FADPNR"/>
</dbReference>
<dbReference type="InterPro" id="IPR036188">
    <property type="entry name" value="FAD/NAD-bd_sf"/>
</dbReference>
<dbReference type="PANTHER" id="PTHR43539:SF78">
    <property type="entry name" value="FLAVIN-CONTAINING MONOOXYGENASE"/>
    <property type="match status" value="1"/>
</dbReference>
<keyword evidence="3" id="KW-1185">Reference proteome</keyword>
<evidence type="ECO:0000313" key="2">
    <source>
        <dbReference type="EMBL" id="ALS58401.1"/>
    </source>
</evidence>
<dbReference type="PRINTS" id="PR00411">
    <property type="entry name" value="PNDRDTASEI"/>
</dbReference>
<dbReference type="PANTHER" id="PTHR43539">
    <property type="entry name" value="FLAVIN-BINDING MONOOXYGENASE-LIKE PROTEIN (AFU_ORTHOLOGUE AFUA_4G09220)"/>
    <property type="match status" value="1"/>
</dbReference>
<gene>
    <name evidence="2" type="ORF">AT302_00050</name>
</gene>
<proteinExistence type="predicted"/>